<reference evidence="1" key="1">
    <citation type="submission" date="2021-06" db="EMBL/GenBank/DDBJ databases">
        <authorList>
            <person name="Kallberg Y."/>
            <person name="Tangrot J."/>
            <person name="Rosling A."/>
        </authorList>
    </citation>
    <scope>NUCLEOTIDE SEQUENCE</scope>
    <source>
        <strain evidence="1">MA461A</strain>
    </source>
</reference>
<comment type="caution">
    <text evidence="1">The sequence shown here is derived from an EMBL/GenBank/DDBJ whole genome shotgun (WGS) entry which is preliminary data.</text>
</comment>
<feature type="non-terminal residue" evidence="1">
    <location>
        <position position="43"/>
    </location>
</feature>
<evidence type="ECO:0000313" key="2">
    <source>
        <dbReference type="Proteomes" id="UP000789920"/>
    </source>
</evidence>
<name>A0ACA9PLR6_9GLOM</name>
<organism evidence="1 2">
    <name type="scientific">Racocetra persica</name>
    <dbReference type="NCBI Taxonomy" id="160502"/>
    <lineage>
        <taxon>Eukaryota</taxon>
        <taxon>Fungi</taxon>
        <taxon>Fungi incertae sedis</taxon>
        <taxon>Mucoromycota</taxon>
        <taxon>Glomeromycotina</taxon>
        <taxon>Glomeromycetes</taxon>
        <taxon>Diversisporales</taxon>
        <taxon>Gigasporaceae</taxon>
        <taxon>Racocetra</taxon>
    </lineage>
</organism>
<evidence type="ECO:0000313" key="1">
    <source>
        <dbReference type="EMBL" id="CAG8714943.1"/>
    </source>
</evidence>
<dbReference type="Proteomes" id="UP000789920">
    <property type="component" value="Unassembled WGS sequence"/>
</dbReference>
<gene>
    <name evidence="1" type="ORF">RPERSI_LOCUS10815</name>
</gene>
<keyword evidence="2" id="KW-1185">Reference proteome</keyword>
<proteinExistence type="predicted"/>
<accession>A0ACA9PLR6</accession>
<feature type="non-terminal residue" evidence="1">
    <location>
        <position position="1"/>
    </location>
</feature>
<protein>
    <submittedName>
        <fullName evidence="1">13192_t:CDS:1</fullName>
    </submittedName>
</protein>
<sequence length="43" mass="4999">SNQFVSYNTTWSNEDELELDESSNKSDTNILENLYSLDIELLD</sequence>
<dbReference type="EMBL" id="CAJVQC010021766">
    <property type="protein sequence ID" value="CAG8714943.1"/>
    <property type="molecule type" value="Genomic_DNA"/>
</dbReference>